<reference evidence="1 2" key="1">
    <citation type="submission" date="2013-12" db="EMBL/GenBank/DDBJ databases">
        <authorList>
            <consortium name="DOE Joint Genome Institute"/>
            <person name="Smidt H."/>
            <person name="Huntemann M."/>
            <person name="Han J."/>
            <person name="Chen A."/>
            <person name="Kyrpides N."/>
            <person name="Mavromatis K."/>
            <person name="Markowitz V."/>
            <person name="Palaniappan K."/>
            <person name="Ivanova N."/>
            <person name="Schaumberg A."/>
            <person name="Pati A."/>
            <person name="Liolios K."/>
            <person name="Nordberg H.P."/>
            <person name="Cantor M.N."/>
            <person name="Hua S.X."/>
            <person name="Woyke T."/>
        </authorList>
    </citation>
    <scope>NUCLEOTIDE SEQUENCE [LARGE SCALE GENOMIC DNA]</scope>
    <source>
        <strain evidence="2">DSM 15288</strain>
    </source>
</reference>
<dbReference type="AlphaFoldDB" id="W0E603"/>
<dbReference type="Proteomes" id="UP000010847">
    <property type="component" value="Chromosome"/>
</dbReference>
<dbReference type="EMBL" id="CP007032">
    <property type="protein sequence ID" value="AHF06285.1"/>
    <property type="molecule type" value="Genomic_DNA"/>
</dbReference>
<dbReference type="OrthoDB" id="1701846at2"/>
<evidence type="ECO:0000313" key="2">
    <source>
        <dbReference type="Proteomes" id="UP000010847"/>
    </source>
</evidence>
<evidence type="ECO:0000313" key="1">
    <source>
        <dbReference type="EMBL" id="AHF06285.1"/>
    </source>
</evidence>
<gene>
    <name evidence="1" type="ORF">DESME_03845</name>
</gene>
<protein>
    <recommendedName>
        <fullName evidence="3">Exo-alpha-sialidase</fullName>
    </recommendedName>
</protein>
<keyword evidence="2" id="KW-1185">Reference proteome</keyword>
<name>W0E603_9FIRM</name>
<dbReference type="STRING" id="871968.DESME_03845"/>
<evidence type="ECO:0008006" key="3">
    <source>
        <dbReference type="Google" id="ProtNLM"/>
    </source>
</evidence>
<dbReference type="RefSeq" id="WP_025248640.1">
    <property type="nucleotide sequence ID" value="NZ_CP007032.1"/>
</dbReference>
<dbReference type="KEGG" id="dmt:DESME_03845"/>
<proteinExistence type="predicted"/>
<dbReference type="HOGENOM" id="CLU_3007091_0_0_9"/>
<organism evidence="1 2">
    <name type="scientific">Desulfitobacterium metallireducens DSM 15288</name>
    <dbReference type="NCBI Taxonomy" id="871968"/>
    <lineage>
        <taxon>Bacteria</taxon>
        <taxon>Bacillati</taxon>
        <taxon>Bacillota</taxon>
        <taxon>Clostridia</taxon>
        <taxon>Eubacteriales</taxon>
        <taxon>Desulfitobacteriaceae</taxon>
        <taxon>Desulfitobacterium</taxon>
    </lineage>
</organism>
<accession>W0E603</accession>
<sequence length="60" mass="6794">MESYRLASTKYYQGKLFVLVGQGPQGDYNGGRVMGKYQSNDKGKTWTFVEQVDPRIQTNG</sequence>
<dbReference type="eggNOG" id="COG4447">
    <property type="taxonomic scope" value="Bacteria"/>
</dbReference>